<dbReference type="EMBL" id="JAFEUZ010000033">
    <property type="protein sequence ID" value="KAG5469606.1"/>
    <property type="molecule type" value="Genomic_DNA"/>
</dbReference>
<feature type="region of interest" description="Disordered" evidence="1">
    <location>
        <begin position="362"/>
        <end position="400"/>
    </location>
</feature>
<feature type="compositionally biased region" description="Low complexity" evidence="1">
    <location>
        <begin position="431"/>
        <end position="446"/>
    </location>
</feature>
<dbReference type="RefSeq" id="XP_067175779.1">
    <property type="nucleotide sequence ID" value="XM_067320404.1"/>
</dbReference>
<accession>A0A836G7K7</accession>
<evidence type="ECO:0000256" key="1">
    <source>
        <dbReference type="SAM" id="MobiDB-lite"/>
    </source>
</evidence>
<name>A0A836G7K7_9TRYP</name>
<dbReference type="Proteomes" id="UP000673552">
    <property type="component" value="Unassembled WGS sequence"/>
</dbReference>
<protein>
    <submittedName>
        <fullName evidence="2">Uncharacterized protein</fullName>
    </submittedName>
</protein>
<evidence type="ECO:0000313" key="3">
    <source>
        <dbReference type="Proteomes" id="UP000673552"/>
    </source>
</evidence>
<feature type="compositionally biased region" description="Polar residues" evidence="1">
    <location>
        <begin position="369"/>
        <end position="389"/>
    </location>
</feature>
<keyword evidence="3" id="KW-1185">Reference proteome</keyword>
<dbReference type="KEGG" id="lmat:92512916"/>
<dbReference type="GeneID" id="92512916"/>
<feature type="region of interest" description="Disordered" evidence="1">
    <location>
        <begin position="412"/>
        <end position="446"/>
    </location>
</feature>
<organism evidence="2 3">
    <name type="scientific">Leishmania martiniquensis</name>
    <dbReference type="NCBI Taxonomy" id="1580590"/>
    <lineage>
        <taxon>Eukaryota</taxon>
        <taxon>Discoba</taxon>
        <taxon>Euglenozoa</taxon>
        <taxon>Kinetoplastea</taxon>
        <taxon>Metakinetoplastina</taxon>
        <taxon>Trypanosomatida</taxon>
        <taxon>Trypanosomatidae</taxon>
        <taxon>Leishmaniinae</taxon>
        <taxon>Leishmania</taxon>
    </lineage>
</organism>
<reference evidence="3" key="2">
    <citation type="journal article" date="2021" name="Sci. Data">
        <title>Chromosome-scale genome sequencing, assembly and annotation of six genomes from subfamily Leishmaniinae.</title>
        <authorList>
            <person name="Almutairi H."/>
            <person name="Urbaniak M.D."/>
            <person name="Bates M.D."/>
            <person name="Jariyapan N."/>
            <person name="Kwakye-Nuako G."/>
            <person name="Thomaz Soccol V."/>
            <person name="Al-Salem W.S."/>
            <person name="Dillon R.J."/>
            <person name="Bates P.A."/>
            <person name="Gatherer D."/>
        </authorList>
    </citation>
    <scope>NUCLEOTIDE SEQUENCE [LARGE SCALE GENOMIC DNA]</scope>
</reference>
<feature type="compositionally biased region" description="Low complexity" evidence="1">
    <location>
        <begin position="412"/>
        <end position="421"/>
    </location>
</feature>
<dbReference type="AlphaFoldDB" id="A0A836G7K7"/>
<dbReference type="OrthoDB" id="273290at2759"/>
<proteinExistence type="predicted"/>
<sequence length="989" mass="107309">MTTISASRRFDPFHVATWYRFIEQDDLRMITCELRGELESAFDVHACSAKCRQSVLSSLLLWANLAREHRHVVQWNSEDNINLGQGLVQHLLDLTAELQGINTDEIYAALRAEQHPFLKKMYETQQSRGVGCGVWRGRDRCAASELKRDASCPISPTTSVQCSMPASLQGKPVVCEPQLTSEPTVKSPPALTHDAQALPAKMALAPQTPQGTFPPSIFPPGYAFSVKYLKRAALGNTAGYGTAPSTLMQGSSVPVNAPIERSAPRHMPASRSVSATVNEKPLLMGKQAGAAAAAPAAPSSTEASSLRRAAQPVVLRQESYTVRPTHQVSQEGPFEGLATQSMCVAAKDVAGSVAADPLAVKKAVDSSDRTSAPSTTALKSPTVEVLQSSPSPPAESVRPPFFSKKTYIYSDSEGTTESDTSPAAPSTPVRATSASPTLPTPAATTPSTVPAALLKYRDGGTEDLLQAFWSDLSVDPDGISAWSERRLAITEDDQQIPLEVAALAPLSLDKLKRRMEPKVVKRVDQLFQYLHTEARAALPPHQEVSALLSGRDIEQLRAAELIRPSKKSAGPDTVLAFTVVESKSKETRRRFLSWPRGSNEQVISSGYEPHVPLHHISTYLDAVNAPCGCVESLENCFDQVLLPPDLQERFLFTDARERRWCLTRLPLGHIVSTEIVQIILSTLCGHPSYTLQSHATANAVHSDVWVHTVRLYGPVNDVQKARKKLWAACIDCSAAVTASSGGGPNATYEFLGVLFDHGAHEVSVDADFLRRVESPKRTMSTRDLERLYTQLLFCSAVLQVAVSEYYKVLKIVYDRLSTLQEHPQELHTPSPLPPCTCTQVQRWHEAILKTAPRRVGVVSSPCMSLFVELTTAKWQVVLVNEETQETWNAEGSLLDILGTAVVAAAITSAFVCFQPCIEKGAHVKIKIMGGKPTGGSSSTPEEAISVFIRSHLVARTFSFEVAYLDVPASSNGTADAAATLKDAHNGGHE</sequence>
<reference evidence="3" key="1">
    <citation type="journal article" date="2021" name="Microbiol. Resour. Announc.">
        <title>LGAAP: Leishmaniinae Genome Assembly and Annotation Pipeline.</title>
        <authorList>
            <person name="Almutairi H."/>
            <person name="Urbaniak M.D."/>
            <person name="Bates M.D."/>
            <person name="Jariyapan N."/>
            <person name="Kwakye-Nuako G."/>
            <person name="Thomaz-Soccol V."/>
            <person name="Al-Salem W.S."/>
            <person name="Dillon R.J."/>
            <person name="Bates P.A."/>
            <person name="Gatherer D."/>
        </authorList>
    </citation>
    <scope>NUCLEOTIDE SEQUENCE [LARGE SCALE GENOMIC DNA]</scope>
</reference>
<gene>
    <name evidence="2" type="ORF">LSCM1_02838</name>
</gene>
<evidence type="ECO:0000313" key="2">
    <source>
        <dbReference type="EMBL" id="KAG5469606.1"/>
    </source>
</evidence>
<comment type="caution">
    <text evidence="2">The sequence shown here is derived from an EMBL/GenBank/DDBJ whole genome shotgun (WGS) entry which is preliminary data.</text>
</comment>